<keyword evidence="3" id="KW-1185">Reference proteome</keyword>
<sequence>MKGKSGQQLAGENVAKVKAWIDDRNRHRDWHEYAFNNRINRCALAEELDFSTSVCTQNKAVRALLEAADELWFTNEEMDKASHDAAHERALKRTGQISSTNNALTRRVAELEAENRSLRRQLDAYKELEALISAGSPGFRP</sequence>
<dbReference type="Proteomes" id="UP000305674">
    <property type="component" value="Unassembled WGS sequence"/>
</dbReference>
<keyword evidence="1" id="KW-0175">Coiled coil</keyword>
<organism evidence="2 3">
    <name type="scientific">Ferrimonas sediminicola</name>
    <dbReference type="NCBI Taxonomy" id="2569538"/>
    <lineage>
        <taxon>Bacteria</taxon>
        <taxon>Pseudomonadati</taxon>
        <taxon>Pseudomonadota</taxon>
        <taxon>Gammaproteobacteria</taxon>
        <taxon>Alteromonadales</taxon>
        <taxon>Ferrimonadaceae</taxon>
        <taxon>Ferrimonas</taxon>
    </lineage>
</organism>
<protein>
    <submittedName>
        <fullName evidence="2">Uncharacterized protein</fullName>
    </submittedName>
</protein>
<name>A0A4U1BIC1_9GAMM</name>
<feature type="coiled-coil region" evidence="1">
    <location>
        <begin position="101"/>
        <end position="131"/>
    </location>
</feature>
<dbReference type="AlphaFoldDB" id="A0A4U1BIC1"/>
<reference evidence="2 3" key="1">
    <citation type="submission" date="2019-04" db="EMBL/GenBank/DDBJ databases">
        <authorList>
            <person name="Hwang J.C."/>
        </authorList>
    </citation>
    <scope>NUCLEOTIDE SEQUENCE [LARGE SCALE GENOMIC DNA]</scope>
    <source>
        <strain evidence="2 3">IMCC35001</strain>
    </source>
</reference>
<dbReference type="OrthoDB" id="6118214at2"/>
<accession>A0A4U1BIC1</accession>
<evidence type="ECO:0000313" key="2">
    <source>
        <dbReference type="EMBL" id="TKB51190.1"/>
    </source>
</evidence>
<comment type="caution">
    <text evidence="2">The sequence shown here is derived from an EMBL/GenBank/DDBJ whole genome shotgun (WGS) entry which is preliminary data.</text>
</comment>
<dbReference type="EMBL" id="SWCI01000001">
    <property type="protein sequence ID" value="TKB51190.1"/>
    <property type="molecule type" value="Genomic_DNA"/>
</dbReference>
<dbReference type="RefSeq" id="WP_136850513.1">
    <property type="nucleotide sequence ID" value="NZ_SWCI01000001.1"/>
</dbReference>
<evidence type="ECO:0000313" key="3">
    <source>
        <dbReference type="Proteomes" id="UP000305674"/>
    </source>
</evidence>
<evidence type="ECO:0000256" key="1">
    <source>
        <dbReference type="SAM" id="Coils"/>
    </source>
</evidence>
<gene>
    <name evidence="2" type="ORF">FCL40_01135</name>
</gene>
<proteinExistence type="predicted"/>